<organism evidence="2 3">
    <name type="scientific">Roseiterribacter gracilis</name>
    <dbReference type="NCBI Taxonomy" id="2812848"/>
    <lineage>
        <taxon>Bacteria</taxon>
        <taxon>Pseudomonadati</taxon>
        <taxon>Pseudomonadota</taxon>
        <taxon>Alphaproteobacteria</taxon>
        <taxon>Rhodospirillales</taxon>
        <taxon>Roseiterribacteraceae</taxon>
        <taxon>Roseiterribacter</taxon>
    </lineage>
</organism>
<dbReference type="InterPro" id="IPR037171">
    <property type="entry name" value="NagB/RpiA_transferase-like"/>
</dbReference>
<dbReference type="PANTHER" id="PTHR43682:SF1">
    <property type="entry name" value="LACTATE UTILIZATION PROTEIN C"/>
    <property type="match status" value="1"/>
</dbReference>
<gene>
    <name evidence="2" type="ORF">TMPK1_15920</name>
</gene>
<dbReference type="Proteomes" id="UP000681075">
    <property type="component" value="Unassembled WGS sequence"/>
</dbReference>
<protein>
    <recommendedName>
        <fullName evidence="1">LUD domain-containing protein</fullName>
    </recommendedName>
</protein>
<name>A0A8S8XDH5_9PROT</name>
<feature type="domain" description="LUD" evidence="1">
    <location>
        <begin position="122"/>
        <end position="216"/>
    </location>
</feature>
<dbReference type="InterPro" id="IPR024185">
    <property type="entry name" value="FTHF_cligase-like_sf"/>
</dbReference>
<dbReference type="AlphaFoldDB" id="A0A8S8XDH5"/>
<dbReference type="Gene3D" id="3.40.50.10420">
    <property type="entry name" value="NagB/RpiA/CoA transferase-like"/>
    <property type="match status" value="1"/>
</dbReference>
<dbReference type="EMBL" id="BOPV01000001">
    <property type="protein sequence ID" value="GIL39355.1"/>
    <property type="molecule type" value="Genomic_DNA"/>
</dbReference>
<dbReference type="SUPFAM" id="SSF100950">
    <property type="entry name" value="NagB/RpiA/CoA transferase-like"/>
    <property type="match status" value="1"/>
</dbReference>
<evidence type="ECO:0000259" key="1">
    <source>
        <dbReference type="Pfam" id="PF02589"/>
    </source>
</evidence>
<reference evidence="2" key="1">
    <citation type="submission" date="2021-02" db="EMBL/GenBank/DDBJ databases">
        <title>Genome sequence of Rhodospirillales sp. strain TMPK1 isolated from soil.</title>
        <authorList>
            <person name="Nakai R."/>
            <person name="Kusada H."/>
            <person name="Tamaki H."/>
        </authorList>
    </citation>
    <scope>NUCLEOTIDE SEQUENCE</scope>
    <source>
        <strain evidence="2">TMPK1</strain>
    </source>
</reference>
<evidence type="ECO:0000313" key="3">
    <source>
        <dbReference type="Proteomes" id="UP000681075"/>
    </source>
</evidence>
<dbReference type="PANTHER" id="PTHR43682">
    <property type="entry name" value="LACTATE UTILIZATION PROTEIN C"/>
    <property type="match status" value="1"/>
</dbReference>
<dbReference type="Pfam" id="PF02589">
    <property type="entry name" value="LUD_dom"/>
    <property type="match status" value="1"/>
</dbReference>
<comment type="caution">
    <text evidence="2">The sequence shown here is derived from an EMBL/GenBank/DDBJ whole genome shotgun (WGS) entry which is preliminary data.</text>
</comment>
<evidence type="ECO:0000313" key="2">
    <source>
        <dbReference type="EMBL" id="GIL39355.1"/>
    </source>
</evidence>
<sequence length="218" mass="23260">MSARDRILGNVRSALGRAEPDDKTRAAYDARFDAHTRNTVPARASVPHAALIERFIAEAHLVGATTARLDRLDDVPAAVASYLRDKNLPARIRVAPALQSMSWGEQPVEVGYGKAEPSDTATLTRALAGVAETGTLLLTSGPQTPTTLNFLPDANLVVLTETDIVGAYEDGWDRVRALGATPRAVNFVTGPSRTADIAQELILGAHGPIDLHILVLKN</sequence>
<proteinExistence type="predicted"/>
<accession>A0A8S8XDH5</accession>
<keyword evidence="3" id="KW-1185">Reference proteome</keyword>
<dbReference type="RefSeq" id="WP_420242461.1">
    <property type="nucleotide sequence ID" value="NZ_BOPV01000001.1"/>
</dbReference>
<dbReference type="InterPro" id="IPR003741">
    <property type="entry name" value="LUD_dom"/>
</dbReference>